<dbReference type="Proteomes" id="UP000713985">
    <property type="component" value="Unassembled WGS sequence"/>
</dbReference>
<dbReference type="EMBL" id="WIVT01000018">
    <property type="protein sequence ID" value="MQU17767.1"/>
    <property type="molecule type" value="Genomic_DNA"/>
</dbReference>
<evidence type="ECO:0000313" key="3">
    <source>
        <dbReference type="EMBL" id="MQU17767.1"/>
    </source>
</evidence>
<evidence type="ECO:0000313" key="1">
    <source>
        <dbReference type="EMBL" id="MQT28347.1"/>
    </source>
</evidence>
<organism evidence="2">
    <name type="scientific">Pseudomonas helleri</name>
    <dbReference type="NCBI Taxonomy" id="1608996"/>
    <lineage>
        <taxon>Bacteria</taxon>
        <taxon>Pseudomonadati</taxon>
        <taxon>Pseudomonadota</taxon>
        <taxon>Gammaproteobacteria</taxon>
        <taxon>Pseudomonadales</taxon>
        <taxon>Pseudomonadaceae</taxon>
        <taxon>Pseudomonas</taxon>
    </lineage>
</organism>
<dbReference type="EMBL" id="WIVW01000060">
    <property type="protein sequence ID" value="MQU29326.1"/>
    <property type="molecule type" value="Genomic_DNA"/>
</dbReference>
<dbReference type="EMBL" id="WIWP01000068">
    <property type="protein sequence ID" value="MQT28347.1"/>
    <property type="molecule type" value="Genomic_DNA"/>
</dbReference>
<proteinExistence type="predicted"/>
<dbReference type="RefSeq" id="WP_153382708.1">
    <property type="nucleotide sequence ID" value="NZ_JBITTT010000009.1"/>
</dbReference>
<evidence type="ECO:0000313" key="7">
    <source>
        <dbReference type="Proteomes" id="UP000713985"/>
    </source>
</evidence>
<keyword evidence="7" id="KW-1185">Reference proteome</keyword>
<gene>
    <name evidence="3" type="ORF">GHN41_15090</name>
    <name evidence="2" type="ORF">GHN86_15340</name>
    <name evidence="1" type="ORF">GHN94_21310</name>
    <name evidence="4" type="ORF">GHO29_22975</name>
</gene>
<dbReference type="Proteomes" id="UP000443000">
    <property type="component" value="Unassembled WGS sequence"/>
</dbReference>
<comment type="caution">
    <text evidence="2">The sequence shown here is derived from an EMBL/GenBank/DDBJ whole genome shotgun (WGS) entry which is preliminary data.</text>
</comment>
<reference evidence="5 6" key="1">
    <citation type="submission" date="2019-10" db="EMBL/GenBank/DDBJ databases">
        <title>Evaluation of single-gene subtyping targets for Pseudomonas.</title>
        <authorList>
            <person name="Reichler S.J."/>
            <person name="Orsi R.H."/>
            <person name="Wiedmann M."/>
            <person name="Martin N.H."/>
            <person name="Murphy S.I."/>
        </authorList>
    </citation>
    <scope>NUCLEOTIDE SEQUENCE</scope>
    <source>
        <strain evidence="1 7">FSL R10-0802</strain>
        <strain evidence="3 6">FSL R10-1594</strain>
        <strain evidence="4 5">FSL R10-1984</strain>
        <strain evidence="2">FSL R10-2339</strain>
    </source>
</reference>
<dbReference type="Proteomes" id="UP000437970">
    <property type="component" value="Unassembled WGS sequence"/>
</dbReference>
<dbReference type="EMBL" id="WIWC01000025">
    <property type="protein sequence ID" value="MQT81429.1"/>
    <property type="molecule type" value="Genomic_DNA"/>
</dbReference>
<evidence type="ECO:0000313" key="6">
    <source>
        <dbReference type="Proteomes" id="UP000443000"/>
    </source>
</evidence>
<evidence type="ECO:0000313" key="2">
    <source>
        <dbReference type="EMBL" id="MQT81429.1"/>
    </source>
</evidence>
<dbReference type="AlphaFoldDB" id="A0A6A7Z1N7"/>
<evidence type="ECO:0000313" key="4">
    <source>
        <dbReference type="EMBL" id="MQU29326.1"/>
    </source>
</evidence>
<dbReference type="OrthoDB" id="6630718at2"/>
<sequence length="177" mass="19892">MNIKLLSFLCAVHIAIFSLSKAVGDERNLCRAVEVNVASCETVKGKYASICATREGLVHYRIGRYSKVELDVKFSARKQIFRWVDLNTYITFFGFNRGGYSYVFGVPQETLGATAFLEVKKSGERFSYDETFTCFSNSFGNKNISSDVIKDVEGVHVRGNGFVFFPDDSSKMDEALH</sequence>
<name>A0A6A7Z1N7_9PSED</name>
<protein>
    <submittedName>
        <fullName evidence="2">Uncharacterized protein</fullName>
    </submittedName>
</protein>
<evidence type="ECO:0000313" key="5">
    <source>
        <dbReference type="Proteomes" id="UP000437970"/>
    </source>
</evidence>
<accession>A0A6A7Z1N7</accession>